<feature type="region of interest" description="Disordered" evidence="1">
    <location>
        <begin position="114"/>
        <end position="134"/>
    </location>
</feature>
<sequence length="149" mass="16716">MSRSVKNSRTVARAPVDAMQYEKLALSASRLVDRQITQLNNLITLATSIYKSPAVTVDERYRQRTLLGLLIDTGEEYRREIEADQELYSVIAFDAKGTPQTCLTARHARKLLARSAGEASSNDESTRATRATPNNRVCFKVSRRTTLTH</sequence>
<dbReference type="RefSeq" id="WP_179706870.1">
    <property type="nucleotide sequence ID" value="NZ_JACCAU010000001.1"/>
</dbReference>
<comment type="caution">
    <text evidence="2">The sequence shown here is derived from an EMBL/GenBank/DDBJ whole genome shotgun (WGS) entry which is preliminary data.</text>
</comment>
<evidence type="ECO:0000313" key="2">
    <source>
        <dbReference type="EMBL" id="NYH18358.1"/>
    </source>
</evidence>
<reference evidence="2 3" key="1">
    <citation type="submission" date="2020-07" db="EMBL/GenBank/DDBJ databases">
        <title>Exploring microbial biodiversity for novel pathways involved in the catabolism of aromatic compounds derived from lignin.</title>
        <authorList>
            <person name="Elkins J."/>
        </authorList>
    </citation>
    <scope>NUCLEOTIDE SEQUENCE [LARGE SCALE GENOMIC DNA]</scope>
    <source>
        <strain evidence="2 3">H2C3B</strain>
    </source>
</reference>
<proteinExistence type="predicted"/>
<accession>A0A7Y9WDQ1</accession>
<gene>
    <name evidence="2" type="ORF">GGD41_005586</name>
</gene>
<protein>
    <submittedName>
        <fullName evidence="2">Uncharacterized protein</fullName>
    </submittedName>
</protein>
<dbReference type="AlphaFoldDB" id="A0A7Y9WDQ1"/>
<evidence type="ECO:0000256" key="1">
    <source>
        <dbReference type="SAM" id="MobiDB-lite"/>
    </source>
</evidence>
<evidence type="ECO:0000313" key="3">
    <source>
        <dbReference type="Proteomes" id="UP000572540"/>
    </source>
</evidence>
<name>A0A7Y9WDQ1_9BURK</name>
<organism evidence="2 3">
    <name type="scientific">Paraburkholderia bryophila</name>
    <dbReference type="NCBI Taxonomy" id="420952"/>
    <lineage>
        <taxon>Bacteria</taxon>
        <taxon>Pseudomonadati</taxon>
        <taxon>Pseudomonadota</taxon>
        <taxon>Betaproteobacteria</taxon>
        <taxon>Burkholderiales</taxon>
        <taxon>Burkholderiaceae</taxon>
        <taxon>Paraburkholderia</taxon>
    </lineage>
</organism>
<dbReference type="Proteomes" id="UP000572540">
    <property type="component" value="Unassembled WGS sequence"/>
</dbReference>
<feature type="compositionally biased region" description="Polar residues" evidence="1">
    <location>
        <begin position="118"/>
        <end position="134"/>
    </location>
</feature>
<dbReference type="EMBL" id="JACCAU010000001">
    <property type="protein sequence ID" value="NYH18358.1"/>
    <property type="molecule type" value="Genomic_DNA"/>
</dbReference>